<dbReference type="SUPFAM" id="SSF52313">
    <property type="entry name" value="Ribosomal protein S2"/>
    <property type="match status" value="1"/>
</dbReference>
<feature type="region of interest" description="Disordered" evidence="6">
    <location>
        <begin position="239"/>
        <end position="261"/>
    </location>
</feature>
<evidence type="ECO:0000313" key="8">
    <source>
        <dbReference type="Proteomes" id="UP000229805"/>
    </source>
</evidence>
<name>A0A2M7UFU1_9BACT</name>
<dbReference type="NCBIfam" id="TIGR01011">
    <property type="entry name" value="rpsB_bact"/>
    <property type="match status" value="1"/>
</dbReference>
<dbReference type="HAMAP" id="MF_00291_B">
    <property type="entry name" value="Ribosomal_uS2_B"/>
    <property type="match status" value="1"/>
</dbReference>
<protein>
    <recommendedName>
        <fullName evidence="4 5">Small ribosomal subunit protein uS2</fullName>
    </recommendedName>
</protein>
<evidence type="ECO:0000256" key="6">
    <source>
        <dbReference type="SAM" id="MobiDB-lite"/>
    </source>
</evidence>
<dbReference type="PANTHER" id="PTHR12534:SF0">
    <property type="entry name" value="SMALL RIBOSOMAL SUBUNIT PROTEIN US2M"/>
    <property type="match status" value="1"/>
</dbReference>
<dbReference type="Pfam" id="PF00318">
    <property type="entry name" value="Ribosomal_S2"/>
    <property type="match status" value="1"/>
</dbReference>
<sequence>MAEKKQTSSGRGVSSLPTNEEMFEAGVHFGHQVTKWTPRMEPYIFGSKNNIHIIDLDKTIEKLKEALDFIRTLLASGGNILFVGTTPMAKMVVEEAAPLCQMPYVSERWLGGTLTNFKIILKRLDHFRDLVRKKEGGELAKYTKKEQHDFNEEIKKLERKFGGIKKLTKRPDALFVFSAKKNLLAIKEARAAGVKIVALCDTNIDPKLVDYPIPSNDDALSALRLMADYAVKAIEEGKKGVKSEVENKKSETNTNDQNLKS</sequence>
<gene>
    <name evidence="5 7" type="primary">rpsB</name>
    <name evidence="7" type="ORF">COY11_03390</name>
</gene>
<dbReference type="AlphaFoldDB" id="A0A2M7UFU1"/>
<evidence type="ECO:0000256" key="2">
    <source>
        <dbReference type="ARBA" id="ARBA00022980"/>
    </source>
</evidence>
<dbReference type="PANTHER" id="PTHR12534">
    <property type="entry name" value="30S RIBOSOMAL PROTEIN S2 PROKARYOTIC AND ORGANELLAR"/>
    <property type="match status" value="1"/>
</dbReference>
<keyword evidence="3 5" id="KW-0687">Ribonucleoprotein</keyword>
<evidence type="ECO:0000256" key="1">
    <source>
        <dbReference type="ARBA" id="ARBA00006242"/>
    </source>
</evidence>
<reference evidence="8" key="1">
    <citation type="submission" date="2017-09" db="EMBL/GenBank/DDBJ databases">
        <title>Depth-based differentiation of microbial function through sediment-hosted aquifers and enrichment of novel symbionts in the deep terrestrial subsurface.</title>
        <authorList>
            <person name="Probst A.J."/>
            <person name="Ladd B."/>
            <person name="Jarett J.K."/>
            <person name="Geller-Mcgrath D.E."/>
            <person name="Sieber C.M.K."/>
            <person name="Emerson J.B."/>
            <person name="Anantharaman K."/>
            <person name="Thomas B.C."/>
            <person name="Malmstrom R."/>
            <person name="Stieglmeier M."/>
            <person name="Klingl A."/>
            <person name="Woyke T."/>
            <person name="Ryan C.M."/>
            <person name="Banfield J.F."/>
        </authorList>
    </citation>
    <scope>NUCLEOTIDE SEQUENCE [LARGE SCALE GENOMIC DNA]</scope>
</reference>
<evidence type="ECO:0000313" key="7">
    <source>
        <dbReference type="EMBL" id="PIZ70051.1"/>
    </source>
</evidence>
<dbReference type="InterPro" id="IPR023591">
    <property type="entry name" value="Ribosomal_uS2_flav_dom_sf"/>
</dbReference>
<dbReference type="Proteomes" id="UP000229805">
    <property type="component" value="Unassembled WGS sequence"/>
</dbReference>
<comment type="similarity">
    <text evidence="1 5">Belongs to the universal ribosomal protein uS2 family.</text>
</comment>
<feature type="compositionally biased region" description="Basic and acidic residues" evidence="6">
    <location>
        <begin position="239"/>
        <end position="251"/>
    </location>
</feature>
<dbReference type="GO" id="GO:0006412">
    <property type="term" value="P:translation"/>
    <property type="evidence" value="ECO:0007669"/>
    <property type="project" value="UniProtKB-UniRule"/>
</dbReference>
<dbReference type="InterPro" id="IPR001865">
    <property type="entry name" value="Ribosomal_uS2"/>
</dbReference>
<dbReference type="GO" id="GO:0022627">
    <property type="term" value="C:cytosolic small ribosomal subunit"/>
    <property type="evidence" value="ECO:0007669"/>
    <property type="project" value="TreeGrafter"/>
</dbReference>
<dbReference type="Gene3D" id="1.10.287.610">
    <property type="entry name" value="Helix hairpin bin"/>
    <property type="match status" value="1"/>
</dbReference>
<dbReference type="GO" id="GO:0003735">
    <property type="term" value="F:structural constituent of ribosome"/>
    <property type="evidence" value="ECO:0007669"/>
    <property type="project" value="InterPro"/>
</dbReference>
<evidence type="ECO:0000256" key="4">
    <source>
        <dbReference type="ARBA" id="ARBA00035256"/>
    </source>
</evidence>
<dbReference type="EMBL" id="PFOG01000128">
    <property type="protein sequence ID" value="PIZ70051.1"/>
    <property type="molecule type" value="Genomic_DNA"/>
</dbReference>
<dbReference type="InterPro" id="IPR005706">
    <property type="entry name" value="Ribosomal_uS2_bac/mit/plastid"/>
</dbReference>
<accession>A0A2M7UFU1</accession>
<dbReference type="CDD" id="cd01425">
    <property type="entry name" value="RPS2"/>
    <property type="match status" value="1"/>
</dbReference>
<organism evidence="7 8">
    <name type="scientific">Candidatus Portnoybacteria bacterium CG_4_10_14_0_2_um_filter_44_20</name>
    <dbReference type="NCBI Taxonomy" id="1974799"/>
    <lineage>
        <taxon>Bacteria</taxon>
        <taxon>Candidatus Portnoyibacteriota</taxon>
    </lineage>
</organism>
<dbReference type="PRINTS" id="PR00395">
    <property type="entry name" value="RIBOSOMALS2"/>
</dbReference>
<evidence type="ECO:0000256" key="3">
    <source>
        <dbReference type="ARBA" id="ARBA00023274"/>
    </source>
</evidence>
<keyword evidence="2 5" id="KW-0689">Ribosomal protein</keyword>
<feature type="compositionally biased region" description="Polar residues" evidence="6">
    <location>
        <begin position="252"/>
        <end position="261"/>
    </location>
</feature>
<proteinExistence type="inferred from homology"/>
<evidence type="ECO:0000256" key="5">
    <source>
        <dbReference type="HAMAP-Rule" id="MF_00291"/>
    </source>
</evidence>
<comment type="caution">
    <text evidence="7">The sequence shown here is derived from an EMBL/GenBank/DDBJ whole genome shotgun (WGS) entry which is preliminary data.</text>
</comment>
<dbReference type="Gene3D" id="3.40.50.10490">
    <property type="entry name" value="Glucose-6-phosphate isomerase like protein, domain 1"/>
    <property type="match status" value="1"/>
</dbReference>